<dbReference type="Gene3D" id="3.40.50.720">
    <property type="entry name" value="NAD(P)-binding Rossmann-like Domain"/>
    <property type="match status" value="1"/>
</dbReference>
<dbReference type="GO" id="GO:0061504">
    <property type="term" value="P:cyclic threonylcarbamoyladenosine biosynthetic process"/>
    <property type="evidence" value="ECO:0007669"/>
    <property type="project" value="TreeGrafter"/>
</dbReference>
<dbReference type="CDD" id="cd00755">
    <property type="entry name" value="YgdL_like"/>
    <property type="match status" value="1"/>
</dbReference>
<dbReference type="PANTHER" id="PTHR43267">
    <property type="entry name" value="TRNA THREONYLCARBAMOYLADENOSINE DEHYDRATASE"/>
    <property type="match status" value="1"/>
</dbReference>
<proteinExistence type="predicted"/>
<dbReference type="AlphaFoldDB" id="A0A5C7A5C7"/>
<dbReference type="GO" id="GO:0008641">
    <property type="term" value="F:ubiquitin-like modifier activating enzyme activity"/>
    <property type="evidence" value="ECO:0007669"/>
    <property type="project" value="InterPro"/>
</dbReference>
<dbReference type="RefSeq" id="WP_147223026.1">
    <property type="nucleotide sequence ID" value="NZ_CAJGYY010000001.1"/>
</dbReference>
<comment type="caution">
    <text evidence="2">The sequence shown here is derived from an EMBL/GenBank/DDBJ whole genome shotgun (WGS) entry which is preliminary data.</text>
</comment>
<dbReference type="Proteomes" id="UP000321903">
    <property type="component" value="Unassembled WGS sequence"/>
</dbReference>
<accession>A0A5C7A5C7</accession>
<dbReference type="GO" id="GO:0061503">
    <property type="term" value="F:tRNA threonylcarbamoyladenosine dehydratase"/>
    <property type="evidence" value="ECO:0007669"/>
    <property type="project" value="TreeGrafter"/>
</dbReference>
<dbReference type="OrthoDB" id="9804150at2"/>
<dbReference type="InterPro" id="IPR045886">
    <property type="entry name" value="ThiF/MoeB/HesA"/>
</dbReference>
<dbReference type="PANTHER" id="PTHR43267:SF1">
    <property type="entry name" value="TRNA THREONYLCARBAMOYLADENOSINE DEHYDRATASE"/>
    <property type="match status" value="1"/>
</dbReference>
<dbReference type="InterPro" id="IPR000594">
    <property type="entry name" value="ThiF_NAD_FAD-bd"/>
</dbReference>
<reference evidence="2 3" key="1">
    <citation type="submission" date="2019-08" db="EMBL/GenBank/DDBJ databases">
        <title>Genome sequence of Psychrobacter frigidicola ACAM304 (type strain).</title>
        <authorList>
            <person name="Bowman J.P."/>
        </authorList>
    </citation>
    <scope>NUCLEOTIDE SEQUENCE [LARGE SCALE GENOMIC DNA]</scope>
    <source>
        <strain evidence="2 3">ACAM 304</strain>
    </source>
</reference>
<evidence type="ECO:0000313" key="3">
    <source>
        <dbReference type="Proteomes" id="UP000321903"/>
    </source>
</evidence>
<keyword evidence="3" id="KW-1185">Reference proteome</keyword>
<sequence>MSHQPPATDSKPIQTLLTSCSPLKVSDNPVSSINIEAINNLSSDAQSQDQHNEQSDEHQYQRRFQGTQTLYGTAAFDIFAAAHIYVIGVGGVGSWVAEALARTAVGTITLIDLDVLVASNVNRQLPALDSTFGQSKIAAMGVRLSEINPRVTLHLVDDFLTPDNVAALLPSRAFAKDAAAANRPIVILDCVDDMSAKLAIALHCRFNKLKLICAGGAGGKIDPCQITVSDLKECYQDPLLARLRYKLRFEKGINKGLKEKFGIKCVYSTEPPRVDKSCQTGGLHCGGYGSAVTVTSVVAMIMVSEALKMLTKHAAMAQPYID</sequence>
<gene>
    <name evidence="2" type="ORF">ES754_06250</name>
</gene>
<feature type="domain" description="THIF-type NAD/FAD binding fold" evidence="1">
    <location>
        <begin position="76"/>
        <end position="314"/>
    </location>
</feature>
<dbReference type="EMBL" id="VORZ01000001">
    <property type="protein sequence ID" value="TXD98502.1"/>
    <property type="molecule type" value="Genomic_DNA"/>
</dbReference>
<dbReference type="InterPro" id="IPR035985">
    <property type="entry name" value="Ubiquitin-activating_enz"/>
</dbReference>
<dbReference type="Pfam" id="PF00899">
    <property type="entry name" value="ThiF"/>
    <property type="match status" value="1"/>
</dbReference>
<dbReference type="SUPFAM" id="SSF69572">
    <property type="entry name" value="Activating enzymes of the ubiquitin-like proteins"/>
    <property type="match status" value="1"/>
</dbReference>
<evidence type="ECO:0000313" key="2">
    <source>
        <dbReference type="EMBL" id="TXD98502.1"/>
    </source>
</evidence>
<protein>
    <submittedName>
        <fullName evidence="2">tRNA threonylcarbamoyladenosine dehydratase</fullName>
    </submittedName>
</protein>
<name>A0A5C7A5C7_9GAMM</name>
<organism evidence="2 3">
    <name type="scientific">Psychrobacter frigidicola</name>
    <dbReference type="NCBI Taxonomy" id="45611"/>
    <lineage>
        <taxon>Bacteria</taxon>
        <taxon>Pseudomonadati</taxon>
        <taxon>Pseudomonadota</taxon>
        <taxon>Gammaproteobacteria</taxon>
        <taxon>Moraxellales</taxon>
        <taxon>Moraxellaceae</taxon>
        <taxon>Psychrobacter</taxon>
    </lineage>
</organism>
<evidence type="ECO:0000259" key="1">
    <source>
        <dbReference type="Pfam" id="PF00899"/>
    </source>
</evidence>